<dbReference type="InterPro" id="IPR058781">
    <property type="entry name" value="HH_AprE-like"/>
</dbReference>
<evidence type="ECO:0000259" key="6">
    <source>
        <dbReference type="Pfam" id="PF25994"/>
    </source>
</evidence>
<evidence type="ECO:0000256" key="3">
    <source>
        <dbReference type="SAM" id="Phobius"/>
    </source>
</evidence>
<evidence type="ECO:0000256" key="2">
    <source>
        <dbReference type="SAM" id="MobiDB-lite"/>
    </source>
</evidence>
<dbReference type="Pfam" id="PF25994">
    <property type="entry name" value="HH_AprE"/>
    <property type="match status" value="1"/>
</dbReference>
<accession>A0ABU5I1U2</accession>
<comment type="caution">
    <text evidence="7">The sequence shown here is derived from an EMBL/GenBank/DDBJ whole genome shotgun (WGS) entry which is preliminary data.</text>
</comment>
<dbReference type="Gene3D" id="3.30.1950.10">
    <property type="entry name" value="wza like domain"/>
    <property type="match status" value="1"/>
</dbReference>
<dbReference type="PANTHER" id="PTHR33619">
    <property type="entry name" value="POLYSACCHARIDE EXPORT PROTEIN GFCE-RELATED"/>
    <property type="match status" value="1"/>
</dbReference>
<evidence type="ECO:0000256" key="1">
    <source>
        <dbReference type="ARBA" id="ARBA00022729"/>
    </source>
</evidence>
<keyword evidence="3" id="KW-1133">Transmembrane helix</keyword>
<feature type="region of interest" description="Disordered" evidence="2">
    <location>
        <begin position="92"/>
        <end position="111"/>
    </location>
</feature>
<feature type="domain" description="AprE-like long alpha-helical hairpin" evidence="6">
    <location>
        <begin position="234"/>
        <end position="417"/>
    </location>
</feature>
<dbReference type="InterPro" id="IPR019554">
    <property type="entry name" value="Soluble_ligand-bd"/>
</dbReference>
<keyword evidence="3" id="KW-0472">Membrane</keyword>
<dbReference type="Pfam" id="PF10531">
    <property type="entry name" value="SLBB"/>
    <property type="match status" value="1"/>
</dbReference>
<evidence type="ECO:0000259" key="4">
    <source>
        <dbReference type="Pfam" id="PF02563"/>
    </source>
</evidence>
<protein>
    <submittedName>
        <fullName evidence="7">Polysaccharide biosynthesis/export family protein</fullName>
    </submittedName>
</protein>
<dbReference type="Proteomes" id="UP001294412">
    <property type="component" value="Unassembled WGS sequence"/>
</dbReference>
<feature type="domain" description="Soluble ligand binding" evidence="5">
    <location>
        <begin position="186"/>
        <end position="217"/>
    </location>
</feature>
<gene>
    <name evidence="7" type="ORF">U0C82_06475</name>
</gene>
<dbReference type="InterPro" id="IPR049712">
    <property type="entry name" value="Poly_export"/>
</dbReference>
<proteinExistence type="predicted"/>
<sequence length="506" mass="53609">MIVDKMFANAGGARRPGVRPPDRAERAAVPERALPQARPTPRPVPGRRRLFNLSGLAALAMPLLALPLPASMAMVAAGPASAFAQTLAATEERGAGSSADPETRSIADRSQLAPGDRLTISVFDQPDLSGPFFVDADGSINFPLLGQLPVAGMTTQAVQATLAERLSGGFLQDPTVIVRLTELRAVTVVGAVRTPGRYAFLEGMTVSAAIALAGGPSLLNLEETQARADFLTAKERLKLLEVGYIGQLARRARLEASLGGGAIEPPQVSEADRALLASFLAVEEKVLASSIEARGRQRAVLDEQVKQVEADIGVFSQQIALETEQIELLDRQLADANRLLANGLTRKANVIEFERERSRSRANLAQLSGSLGRARSLQIEAQFRLEQLETTARNEDLTAFQAVNQQIAEAEATLSIAGEISEVRALRAAQLPPDVKGPPSVRLTRFRDGSFEVETAGLSDPVWPGDIIQVGSDASAMTARPLPAAGAPDEGAPTSADLANNAPDRP</sequence>
<reference evidence="7 8" key="1">
    <citation type="submission" date="2023-12" db="EMBL/GenBank/DDBJ databases">
        <title>Description of Novel Strain Fulvimarina sp. 2208YS6-2-32 isolated from Uroteuthis (Photololigo) edulis.</title>
        <authorList>
            <person name="Park J.-S."/>
        </authorList>
    </citation>
    <scope>NUCLEOTIDE SEQUENCE [LARGE SCALE GENOMIC DNA]</scope>
    <source>
        <strain evidence="7 8">2208YS6-2-32</strain>
    </source>
</reference>
<feature type="region of interest" description="Disordered" evidence="2">
    <location>
        <begin position="479"/>
        <end position="506"/>
    </location>
</feature>
<dbReference type="PANTHER" id="PTHR33619:SF3">
    <property type="entry name" value="POLYSACCHARIDE EXPORT PROTEIN GFCE-RELATED"/>
    <property type="match status" value="1"/>
</dbReference>
<dbReference type="RefSeq" id="WP_322186261.1">
    <property type="nucleotide sequence ID" value="NZ_JAXLPB010000002.1"/>
</dbReference>
<evidence type="ECO:0000313" key="7">
    <source>
        <dbReference type="EMBL" id="MDY8108789.1"/>
    </source>
</evidence>
<organism evidence="7 8">
    <name type="scientific">Fulvimarina uroteuthidis</name>
    <dbReference type="NCBI Taxonomy" id="3098149"/>
    <lineage>
        <taxon>Bacteria</taxon>
        <taxon>Pseudomonadati</taxon>
        <taxon>Pseudomonadota</taxon>
        <taxon>Alphaproteobacteria</taxon>
        <taxon>Hyphomicrobiales</taxon>
        <taxon>Aurantimonadaceae</taxon>
        <taxon>Fulvimarina</taxon>
    </lineage>
</organism>
<keyword evidence="8" id="KW-1185">Reference proteome</keyword>
<name>A0ABU5I1U2_9HYPH</name>
<feature type="transmembrane region" description="Helical" evidence="3">
    <location>
        <begin position="50"/>
        <end position="70"/>
    </location>
</feature>
<keyword evidence="1" id="KW-0732">Signal</keyword>
<dbReference type="InterPro" id="IPR003715">
    <property type="entry name" value="Poly_export_N"/>
</dbReference>
<evidence type="ECO:0000313" key="8">
    <source>
        <dbReference type="Proteomes" id="UP001294412"/>
    </source>
</evidence>
<feature type="compositionally biased region" description="Basic and acidic residues" evidence="2">
    <location>
        <begin position="20"/>
        <end position="29"/>
    </location>
</feature>
<dbReference type="EMBL" id="JAXLPB010000002">
    <property type="protein sequence ID" value="MDY8108789.1"/>
    <property type="molecule type" value="Genomic_DNA"/>
</dbReference>
<evidence type="ECO:0000259" key="5">
    <source>
        <dbReference type="Pfam" id="PF10531"/>
    </source>
</evidence>
<feature type="region of interest" description="Disordered" evidence="2">
    <location>
        <begin position="1"/>
        <end position="46"/>
    </location>
</feature>
<feature type="domain" description="Polysaccharide export protein N-terminal" evidence="4">
    <location>
        <begin position="110"/>
        <end position="180"/>
    </location>
</feature>
<dbReference type="Pfam" id="PF02563">
    <property type="entry name" value="Poly_export"/>
    <property type="match status" value="1"/>
</dbReference>
<keyword evidence="3" id="KW-0812">Transmembrane</keyword>